<name>A0A498BX93_9GAMM</name>
<dbReference type="CDD" id="cd02042">
    <property type="entry name" value="ParAB_family"/>
    <property type="match status" value="1"/>
</dbReference>
<keyword evidence="5" id="KW-1185">Reference proteome</keyword>
<dbReference type="Pfam" id="PF13614">
    <property type="entry name" value="AAA_31"/>
    <property type="match status" value="1"/>
</dbReference>
<dbReference type="PANTHER" id="PTHR13696">
    <property type="entry name" value="P-LOOP CONTAINING NUCLEOSIDE TRIPHOSPHATE HYDROLASE"/>
    <property type="match status" value="1"/>
</dbReference>
<dbReference type="Proteomes" id="UP000275461">
    <property type="component" value="Unassembled WGS sequence"/>
</dbReference>
<gene>
    <name evidence="4" type="ORF">DFR31_2203</name>
</gene>
<dbReference type="InterPro" id="IPR050678">
    <property type="entry name" value="DNA_Partitioning_ATPase"/>
</dbReference>
<evidence type="ECO:0000313" key="5">
    <source>
        <dbReference type="Proteomes" id="UP000275461"/>
    </source>
</evidence>
<dbReference type="RefSeq" id="WP_121442722.1">
    <property type="nucleotide sequence ID" value="NZ_RCDA01000003.1"/>
</dbReference>
<dbReference type="SUPFAM" id="SSF52540">
    <property type="entry name" value="P-loop containing nucleoside triphosphate hydrolases"/>
    <property type="match status" value="1"/>
</dbReference>
<dbReference type="OrthoDB" id="9815116at2"/>
<comment type="caution">
    <text evidence="4">The sequence shown here is derived from an EMBL/GenBank/DDBJ whole genome shotgun (WGS) entry which is preliminary data.</text>
</comment>
<dbReference type="AlphaFoldDB" id="A0A498BX93"/>
<dbReference type="PIRSF" id="PIRSF009320">
    <property type="entry name" value="Nuc_binding_HP_1000"/>
    <property type="match status" value="1"/>
</dbReference>
<feature type="region of interest" description="Disordered" evidence="2">
    <location>
        <begin position="45"/>
        <end position="68"/>
    </location>
</feature>
<sequence>MRVLSVLNQKGGVGKTTTSSALAHGLALSGNRVLAMDLDPQGHLGASLGADSDRPGMDSVLLEGASPEDLMRPAREGLQLLTSGARLMQVEQQGGGGPERGWRLKAAIDGMSDVADWVVIDCPPSSGLLVMNGLLAADDLLVPVSSDFLALQGLSTLMQTLQRVEQRLGAWSRKWLVLTRFHPRRRLPREVQDKLLEYFPDQLLRTAIRDNVALAEAPGFGQSIFEYQPDSNGAADYAALVEDLKQGRVH</sequence>
<organism evidence="4 5">
    <name type="scientific">Alkalispirillum mobile</name>
    <dbReference type="NCBI Taxonomy" id="85925"/>
    <lineage>
        <taxon>Bacteria</taxon>
        <taxon>Pseudomonadati</taxon>
        <taxon>Pseudomonadota</taxon>
        <taxon>Gammaproteobacteria</taxon>
        <taxon>Chromatiales</taxon>
        <taxon>Ectothiorhodospiraceae</taxon>
        <taxon>Alkalispirillum</taxon>
    </lineage>
</organism>
<accession>A0A498BX93</accession>
<proteinExistence type="predicted"/>
<evidence type="ECO:0000256" key="2">
    <source>
        <dbReference type="SAM" id="MobiDB-lite"/>
    </source>
</evidence>
<dbReference type="EMBL" id="RCDA01000003">
    <property type="protein sequence ID" value="RLK48324.1"/>
    <property type="molecule type" value="Genomic_DNA"/>
</dbReference>
<evidence type="ECO:0000256" key="1">
    <source>
        <dbReference type="ARBA" id="ARBA00060876"/>
    </source>
</evidence>
<protein>
    <submittedName>
        <fullName evidence="4">Chromosome partitioning protein</fullName>
    </submittedName>
</protein>
<evidence type="ECO:0000313" key="4">
    <source>
        <dbReference type="EMBL" id="RLK48324.1"/>
    </source>
</evidence>
<dbReference type="InterPro" id="IPR025669">
    <property type="entry name" value="AAA_dom"/>
</dbReference>
<dbReference type="FunFam" id="3.40.50.300:FF:000285">
    <property type="entry name" value="Sporulation initiation inhibitor Soj"/>
    <property type="match status" value="1"/>
</dbReference>
<dbReference type="PANTHER" id="PTHR13696:SF52">
    <property type="entry name" value="PARA FAMILY PROTEIN CT_582"/>
    <property type="match status" value="1"/>
</dbReference>
<dbReference type="Gene3D" id="3.40.50.300">
    <property type="entry name" value="P-loop containing nucleotide triphosphate hydrolases"/>
    <property type="match status" value="1"/>
</dbReference>
<feature type="domain" description="AAA" evidence="3">
    <location>
        <begin position="1"/>
        <end position="168"/>
    </location>
</feature>
<dbReference type="InterPro" id="IPR027417">
    <property type="entry name" value="P-loop_NTPase"/>
</dbReference>
<evidence type="ECO:0000259" key="3">
    <source>
        <dbReference type="Pfam" id="PF13614"/>
    </source>
</evidence>
<comment type="similarity">
    <text evidence="1">To B.subtilis soj.</text>
</comment>
<reference evidence="4 5" key="1">
    <citation type="submission" date="2018-10" db="EMBL/GenBank/DDBJ databases">
        <title>Genomic Encyclopedia of Type Strains, Phase IV (KMG-IV): sequencing the most valuable type-strain genomes for metagenomic binning, comparative biology and taxonomic classification.</title>
        <authorList>
            <person name="Goeker M."/>
        </authorList>
    </citation>
    <scope>NUCLEOTIDE SEQUENCE [LARGE SCALE GENOMIC DNA]</scope>
    <source>
        <strain evidence="4 5">DSM 12769</strain>
    </source>
</reference>